<organism evidence="1 2">
    <name type="scientific">Leptospira interrogans str. FPW1039</name>
    <dbReference type="NCBI Taxonomy" id="1193040"/>
    <lineage>
        <taxon>Bacteria</taxon>
        <taxon>Pseudomonadati</taxon>
        <taxon>Spirochaetota</taxon>
        <taxon>Spirochaetia</taxon>
        <taxon>Leptospirales</taxon>
        <taxon>Leptospiraceae</taxon>
        <taxon>Leptospira</taxon>
    </lineage>
</organism>
<sequence length="48" mass="5689">MVNLFQNLECRISLKNNSELRAIFKNFSIFEKRPLIFGNPNNNKNTLF</sequence>
<gene>
    <name evidence="1" type="ORF">LEP1GSC079_2349</name>
</gene>
<reference evidence="1 2" key="1">
    <citation type="submission" date="2013-01" db="EMBL/GenBank/DDBJ databases">
        <authorList>
            <person name="Harkins D.M."/>
            <person name="Durkin A.S."/>
            <person name="Brinkac L.M."/>
            <person name="Haft D.H."/>
            <person name="Selengut J.D."/>
            <person name="Sanka R."/>
            <person name="DePew J."/>
            <person name="Purushe J."/>
            <person name="Peacock S.J."/>
            <person name="Thaipadungpanit J."/>
            <person name="Wuthiekanun V.W."/>
            <person name="Day N.P."/>
            <person name="Vinetz J.M."/>
            <person name="Sutton G.G."/>
            <person name="Nierman W.C."/>
            <person name="Fouts D.E."/>
        </authorList>
    </citation>
    <scope>NUCLEOTIDE SEQUENCE [LARGE SCALE GENOMIC DNA]</scope>
    <source>
        <strain evidence="1 2">FPW1039</strain>
    </source>
</reference>
<evidence type="ECO:0000313" key="2">
    <source>
        <dbReference type="Proteomes" id="UP000012164"/>
    </source>
</evidence>
<protein>
    <submittedName>
        <fullName evidence="1">Uncharacterized protein</fullName>
    </submittedName>
</protein>
<proteinExistence type="predicted"/>
<dbReference type="EMBL" id="AKWR02000061">
    <property type="protein sequence ID" value="EMJ37859.1"/>
    <property type="molecule type" value="Genomic_DNA"/>
</dbReference>
<evidence type="ECO:0000313" key="1">
    <source>
        <dbReference type="EMBL" id="EMJ37859.1"/>
    </source>
</evidence>
<dbReference type="AlphaFoldDB" id="A0A0F6III4"/>
<name>A0A0F6III4_LEPIR</name>
<comment type="caution">
    <text evidence="1">The sequence shown here is derived from an EMBL/GenBank/DDBJ whole genome shotgun (WGS) entry which is preliminary data.</text>
</comment>
<accession>A0A0F6III4</accession>
<dbReference type="Proteomes" id="UP000012164">
    <property type="component" value="Unassembled WGS sequence"/>
</dbReference>